<dbReference type="Gene3D" id="3.40.630.30">
    <property type="match status" value="1"/>
</dbReference>
<name>A0ABU8W5U6_9BURK</name>
<evidence type="ECO:0000256" key="2">
    <source>
        <dbReference type="ARBA" id="ARBA00023315"/>
    </source>
</evidence>
<feature type="domain" description="N-acetyltransferase" evidence="3">
    <location>
        <begin position="23"/>
        <end position="180"/>
    </location>
</feature>
<dbReference type="InterPro" id="IPR050832">
    <property type="entry name" value="Bact_Acetyltransf"/>
</dbReference>
<dbReference type="PANTHER" id="PTHR43877:SF1">
    <property type="entry name" value="ACETYLTRANSFERASE"/>
    <property type="match status" value="1"/>
</dbReference>
<protein>
    <submittedName>
        <fullName evidence="4">GNAT family N-acetyltransferase</fullName>
    </submittedName>
</protein>
<reference evidence="4 5" key="1">
    <citation type="submission" date="2024-03" db="EMBL/GenBank/DDBJ databases">
        <title>Novel species of the genus Variovorax.</title>
        <authorList>
            <person name="Liu Q."/>
            <person name="Xin Y.-H."/>
        </authorList>
    </citation>
    <scope>NUCLEOTIDE SEQUENCE [LARGE SCALE GENOMIC DNA]</scope>
    <source>
        <strain evidence="4 5">KACC 18501</strain>
    </source>
</reference>
<dbReference type="SUPFAM" id="SSF55729">
    <property type="entry name" value="Acyl-CoA N-acyltransferases (Nat)"/>
    <property type="match status" value="1"/>
</dbReference>
<dbReference type="EMBL" id="JBBKZV010000018">
    <property type="protein sequence ID" value="MEJ8824973.1"/>
    <property type="molecule type" value="Genomic_DNA"/>
</dbReference>
<evidence type="ECO:0000313" key="5">
    <source>
        <dbReference type="Proteomes" id="UP001363010"/>
    </source>
</evidence>
<dbReference type="InterPro" id="IPR016181">
    <property type="entry name" value="Acyl_CoA_acyltransferase"/>
</dbReference>
<evidence type="ECO:0000256" key="1">
    <source>
        <dbReference type="ARBA" id="ARBA00022679"/>
    </source>
</evidence>
<gene>
    <name evidence="4" type="ORF">WKW80_23585</name>
</gene>
<comment type="caution">
    <text evidence="4">The sequence shown here is derived from an EMBL/GenBank/DDBJ whole genome shotgun (WGS) entry which is preliminary data.</text>
</comment>
<dbReference type="InterPro" id="IPR000182">
    <property type="entry name" value="GNAT_dom"/>
</dbReference>
<keyword evidence="5" id="KW-1185">Reference proteome</keyword>
<dbReference type="RefSeq" id="WP_340366000.1">
    <property type="nucleotide sequence ID" value="NZ_JBBKZV010000018.1"/>
</dbReference>
<dbReference type="Proteomes" id="UP001363010">
    <property type="component" value="Unassembled WGS sequence"/>
</dbReference>
<evidence type="ECO:0000313" key="4">
    <source>
        <dbReference type="EMBL" id="MEJ8824973.1"/>
    </source>
</evidence>
<organism evidence="4 5">
    <name type="scientific">Variovorax humicola</name>
    <dbReference type="NCBI Taxonomy" id="1769758"/>
    <lineage>
        <taxon>Bacteria</taxon>
        <taxon>Pseudomonadati</taxon>
        <taxon>Pseudomonadota</taxon>
        <taxon>Betaproteobacteria</taxon>
        <taxon>Burkholderiales</taxon>
        <taxon>Comamonadaceae</taxon>
        <taxon>Variovorax</taxon>
    </lineage>
</organism>
<dbReference type="CDD" id="cd04301">
    <property type="entry name" value="NAT_SF"/>
    <property type="match status" value="1"/>
</dbReference>
<dbReference type="PROSITE" id="PS51186">
    <property type="entry name" value="GNAT"/>
    <property type="match status" value="1"/>
</dbReference>
<accession>A0ABU8W5U6</accession>
<dbReference type="PANTHER" id="PTHR43877">
    <property type="entry name" value="AMINOALKYLPHOSPHONATE N-ACETYLTRANSFERASE-RELATED-RELATED"/>
    <property type="match status" value="1"/>
</dbReference>
<dbReference type="Pfam" id="PF00583">
    <property type="entry name" value="Acetyltransf_1"/>
    <property type="match status" value="1"/>
</dbReference>
<evidence type="ECO:0000259" key="3">
    <source>
        <dbReference type="PROSITE" id="PS51186"/>
    </source>
</evidence>
<sequence>MNNTDTNHIRAYPRKHQLGNATVDVELLAPTEGAAVAAFVQKLPTHDLLFVRRDVSHPKVVTAWLDSIAQGSITSLAARCDGELVGCTAIVTDPRSWSRHVAELRVMISPAWRGRGLGRLLIQECFALALGLGLEKLYVQMTVDQRSAIAVFEELGFRAEAVLRDHVKDRDGTSYDLAILSHHVAEVQARHEVYGVADALKS</sequence>
<proteinExistence type="predicted"/>
<keyword evidence="1" id="KW-0808">Transferase</keyword>
<keyword evidence="2" id="KW-0012">Acyltransferase</keyword>